<dbReference type="GO" id="GO:0000976">
    <property type="term" value="F:transcription cis-regulatory region binding"/>
    <property type="evidence" value="ECO:0007669"/>
    <property type="project" value="TreeGrafter"/>
</dbReference>
<protein>
    <submittedName>
        <fullName evidence="2">DNA-binding transcriptional regulator, AcrR family</fullName>
    </submittedName>
</protein>
<dbReference type="STRING" id="530584.SAMN05421630_113182"/>
<gene>
    <name evidence="2" type="ORF">SAMN05421630_113182</name>
</gene>
<keyword evidence="3" id="KW-1185">Reference proteome</keyword>
<dbReference type="RefSeq" id="WP_091810170.1">
    <property type="nucleotide sequence ID" value="NZ_CP016353.1"/>
</dbReference>
<evidence type="ECO:0000313" key="3">
    <source>
        <dbReference type="Proteomes" id="UP000199494"/>
    </source>
</evidence>
<dbReference type="SUPFAM" id="SSF48498">
    <property type="entry name" value="Tetracyclin repressor-like, C-terminal domain"/>
    <property type="match status" value="1"/>
</dbReference>
<dbReference type="InterPro" id="IPR050109">
    <property type="entry name" value="HTH-type_TetR-like_transc_reg"/>
</dbReference>
<accession>A0A222VT18</accession>
<proteinExistence type="predicted"/>
<evidence type="ECO:0000313" key="2">
    <source>
        <dbReference type="EMBL" id="SDD86399.1"/>
    </source>
</evidence>
<dbReference type="Pfam" id="PF00440">
    <property type="entry name" value="TetR_N"/>
    <property type="match status" value="1"/>
</dbReference>
<dbReference type="KEGG" id="pmad:BAY61_21105"/>
<sequence>MPGRFYAGRSAEARRAERRQRLLDSALALFGEAGYPATSIERVCAAAGVSTRNFYEEFPSRAALLTTVHDRVSRQLLSAVTTALAATAGEPFDRRIAASATAYLTVIGTDPRTARLSYVEIMGVDEEVERHRLRWRERWVALYCAEAQWSDPDSQDVRWGALALLGAMRELGYEWSRSPEGRSLEDVVEQIVRLARCTLRPA</sequence>
<dbReference type="GO" id="GO:0003700">
    <property type="term" value="F:DNA-binding transcription factor activity"/>
    <property type="evidence" value="ECO:0007669"/>
    <property type="project" value="TreeGrafter"/>
</dbReference>
<dbReference type="Gene3D" id="1.10.357.10">
    <property type="entry name" value="Tetracycline Repressor, domain 2"/>
    <property type="match status" value="1"/>
</dbReference>
<name>A0A222VT18_9PSEU</name>
<dbReference type="InterPro" id="IPR009057">
    <property type="entry name" value="Homeodomain-like_sf"/>
</dbReference>
<dbReference type="AlphaFoldDB" id="A0A222VT18"/>
<dbReference type="SUPFAM" id="SSF46689">
    <property type="entry name" value="Homeodomain-like"/>
    <property type="match status" value="1"/>
</dbReference>
<evidence type="ECO:0000256" key="1">
    <source>
        <dbReference type="ARBA" id="ARBA00023125"/>
    </source>
</evidence>
<keyword evidence="1 2" id="KW-0238">DNA-binding</keyword>
<dbReference type="PANTHER" id="PTHR30055:SF226">
    <property type="entry name" value="HTH-TYPE TRANSCRIPTIONAL REGULATOR PKSA"/>
    <property type="match status" value="1"/>
</dbReference>
<dbReference type="PROSITE" id="PS50977">
    <property type="entry name" value="HTH_TETR_2"/>
    <property type="match status" value="1"/>
</dbReference>
<dbReference type="InterPro" id="IPR036271">
    <property type="entry name" value="Tet_transcr_reg_TetR-rel_C_sf"/>
</dbReference>
<dbReference type="EMBL" id="FMZE01000013">
    <property type="protein sequence ID" value="SDD86399.1"/>
    <property type="molecule type" value="Genomic_DNA"/>
</dbReference>
<organism evidence="2 3">
    <name type="scientific">Prauserella marina</name>
    <dbReference type="NCBI Taxonomy" id="530584"/>
    <lineage>
        <taxon>Bacteria</taxon>
        <taxon>Bacillati</taxon>
        <taxon>Actinomycetota</taxon>
        <taxon>Actinomycetes</taxon>
        <taxon>Pseudonocardiales</taxon>
        <taxon>Pseudonocardiaceae</taxon>
        <taxon>Prauserella</taxon>
    </lineage>
</organism>
<dbReference type="Proteomes" id="UP000199494">
    <property type="component" value="Unassembled WGS sequence"/>
</dbReference>
<dbReference type="PANTHER" id="PTHR30055">
    <property type="entry name" value="HTH-TYPE TRANSCRIPTIONAL REGULATOR RUTR"/>
    <property type="match status" value="1"/>
</dbReference>
<reference evidence="2 3" key="1">
    <citation type="submission" date="2016-10" db="EMBL/GenBank/DDBJ databases">
        <authorList>
            <person name="de Groot N.N."/>
        </authorList>
    </citation>
    <scope>NUCLEOTIDE SEQUENCE [LARGE SCALE GENOMIC DNA]</scope>
    <source>
        <strain evidence="2 3">CGMCC 4.5506</strain>
    </source>
</reference>
<dbReference type="OrthoDB" id="4331447at2"/>
<dbReference type="PRINTS" id="PR00455">
    <property type="entry name" value="HTHTETR"/>
</dbReference>
<dbReference type="InterPro" id="IPR001647">
    <property type="entry name" value="HTH_TetR"/>
</dbReference>